<evidence type="ECO:0000313" key="1">
    <source>
        <dbReference type="EMBL" id="MBE9397775.1"/>
    </source>
</evidence>
<sequence>MTLDQIKKVVEMTAVALGFEVQVDIQEIGDSNVIYMIIDSNPLQPGETGSVTVETEGLESKEIVERLVTGFGLGPKPSKNLVEGILYVDLF</sequence>
<accession>A0A8J7K610</accession>
<evidence type="ECO:0000313" key="2">
    <source>
        <dbReference type="Proteomes" id="UP000640333"/>
    </source>
</evidence>
<dbReference type="EMBL" id="JADEYS010000010">
    <property type="protein sequence ID" value="MBE9397775.1"/>
    <property type="molecule type" value="Genomic_DNA"/>
</dbReference>
<organism evidence="1 2">
    <name type="scientific">Pontibacterium sinense</name>
    <dbReference type="NCBI Taxonomy" id="2781979"/>
    <lineage>
        <taxon>Bacteria</taxon>
        <taxon>Pseudomonadati</taxon>
        <taxon>Pseudomonadota</taxon>
        <taxon>Gammaproteobacteria</taxon>
        <taxon>Oceanospirillales</taxon>
        <taxon>Oceanospirillaceae</taxon>
        <taxon>Pontibacterium</taxon>
    </lineage>
</organism>
<proteinExistence type="predicted"/>
<name>A0A8J7K610_9GAMM</name>
<dbReference type="Proteomes" id="UP000640333">
    <property type="component" value="Unassembled WGS sequence"/>
</dbReference>
<gene>
    <name evidence="1" type="ORF">IOQ59_10950</name>
</gene>
<protein>
    <submittedName>
        <fullName evidence="1">Uncharacterized protein</fullName>
    </submittedName>
</protein>
<dbReference type="RefSeq" id="WP_193953331.1">
    <property type="nucleotide sequence ID" value="NZ_JADEYS010000010.1"/>
</dbReference>
<comment type="caution">
    <text evidence="1">The sequence shown here is derived from an EMBL/GenBank/DDBJ whole genome shotgun (WGS) entry which is preliminary data.</text>
</comment>
<reference evidence="1" key="1">
    <citation type="submission" date="2020-10" db="EMBL/GenBank/DDBJ databases">
        <title>Bacterium isolated from coastal waters sediment.</title>
        <authorList>
            <person name="Chen R.-J."/>
            <person name="Lu D.-C."/>
            <person name="Zhu K.-L."/>
            <person name="Du Z.-J."/>
        </authorList>
    </citation>
    <scope>NUCLEOTIDE SEQUENCE</scope>
    <source>
        <strain evidence="1">N1Y112</strain>
    </source>
</reference>
<keyword evidence="2" id="KW-1185">Reference proteome</keyword>
<dbReference type="AlphaFoldDB" id="A0A8J7K610"/>